<organism evidence="1 2">
    <name type="scientific">Spodoptera littoralis</name>
    <name type="common">Egyptian cotton leafworm</name>
    <dbReference type="NCBI Taxonomy" id="7109"/>
    <lineage>
        <taxon>Eukaryota</taxon>
        <taxon>Metazoa</taxon>
        <taxon>Ecdysozoa</taxon>
        <taxon>Arthropoda</taxon>
        <taxon>Hexapoda</taxon>
        <taxon>Insecta</taxon>
        <taxon>Pterygota</taxon>
        <taxon>Neoptera</taxon>
        <taxon>Endopterygota</taxon>
        <taxon>Lepidoptera</taxon>
        <taxon>Glossata</taxon>
        <taxon>Ditrysia</taxon>
        <taxon>Noctuoidea</taxon>
        <taxon>Noctuidae</taxon>
        <taxon>Amphipyrinae</taxon>
        <taxon>Spodoptera</taxon>
    </lineage>
</organism>
<dbReference type="AlphaFoldDB" id="A0A9P0N478"/>
<protein>
    <submittedName>
        <fullName evidence="1">Uncharacterized protein</fullName>
    </submittedName>
</protein>
<reference evidence="1" key="1">
    <citation type="submission" date="2022-02" db="EMBL/GenBank/DDBJ databases">
        <authorList>
            <person name="King R."/>
        </authorList>
    </citation>
    <scope>NUCLEOTIDE SEQUENCE</scope>
</reference>
<gene>
    <name evidence="1" type="ORF">SPLIT_LOCUS4636</name>
</gene>
<evidence type="ECO:0000313" key="2">
    <source>
        <dbReference type="Proteomes" id="UP001153321"/>
    </source>
</evidence>
<proteinExistence type="predicted"/>
<sequence>MSVDAAACGLDVTILIAVWRVERPEAHVTVYHGYLHVTVYHGYLHVLPERLDASTTLYHNIYMHTILFRRNAVPTDLCINELTTICVEVLFGKCKITTGN</sequence>
<evidence type="ECO:0000313" key="1">
    <source>
        <dbReference type="EMBL" id="CAH1639279.1"/>
    </source>
</evidence>
<dbReference type="Proteomes" id="UP001153321">
    <property type="component" value="Chromosome 19"/>
</dbReference>
<keyword evidence="2" id="KW-1185">Reference proteome</keyword>
<accession>A0A9P0N478</accession>
<dbReference type="EMBL" id="LR824550">
    <property type="protein sequence ID" value="CAH1639279.1"/>
    <property type="molecule type" value="Genomic_DNA"/>
</dbReference>
<name>A0A9P0N478_SPOLI</name>